<feature type="transmembrane region" description="Helical" evidence="5">
    <location>
        <begin position="298"/>
        <end position="319"/>
    </location>
</feature>
<dbReference type="EMBL" id="DTBZ01000014">
    <property type="protein sequence ID" value="HGQ17446.1"/>
    <property type="molecule type" value="Genomic_DNA"/>
</dbReference>
<evidence type="ECO:0000259" key="6">
    <source>
        <dbReference type="PROSITE" id="PS50928"/>
    </source>
</evidence>
<evidence type="ECO:0000256" key="4">
    <source>
        <dbReference type="ARBA" id="ARBA00023136"/>
    </source>
</evidence>
<comment type="similarity">
    <text evidence="5">Belongs to the binding-protein-dependent transport system permease family.</text>
</comment>
<feature type="transmembrane region" description="Helical" evidence="5">
    <location>
        <begin position="258"/>
        <end position="278"/>
    </location>
</feature>
<keyword evidence="4 5" id="KW-0472">Membrane</keyword>
<feature type="domain" description="ABC transmembrane type-1" evidence="6">
    <location>
        <begin position="106"/>
        <end position="319"/>
    </location>
</feature>
<dbReference type="Gene3D" id="1.10.3720.10">
    <property type="entry name" value="MetI-like"/>
    <property type="match status" value="1"/>
</dbReference>
<protein>
    <submittedName>
        <fullName evidence="7">ABC transporter permease</fullName>
    </submittedName>
</protein>
<evidence type="ECO:0000256" key="1">
    <source>
        <dbReference type="ARBA" id="ARBA00004141"/>
    </source>
</evidence>
<dbReference type="CDD" id="cd06261">
    <property type="entry name" value="TM_PBP2"/>
    <property type="match status" value="1"/>
</dbReference>
<comment type="caution">
    <text evidence="7">The sequence shown here is derived from an EMBL/GenBank/DDBJ whole genome shotgun (WGS) entry which is preliminary data.</text>
</comment>
<organism evidence="7">
    <name type="scientific">Ignisphaera aggregans</name>
    <dbReference type="NCBI Taxonomy" id="334771"/>
    <lineage>
        <taxon>Archaea</taxon>
        <taxon>Thermoproteota</taxon>
        <taxon>Thermoprotei</taxon>
        <taxon>Desulfurococcales</taxon>
        <taxon>Desulfurococcaceae</taxon>
        <taxon>Ignisphaera</taxon>
    </lineage>
</organism>
<dbReference type="InterPro" id="IPR035906">
    <property type="entry name" value="MetI-like_sf"/>
</dbReference>
<dbReference type="PROSITE" id="PS50928">
    <property type="entry name" value="ABC_TM1"/>
    <property type="match status" value="1"/>
</dbReference>
<accession>A0A7J3I6Q1</accession>
<dbReference type="GO" id="GO:0005886">
    <property type="term" value="C:plasma membrane"/>
    <property type="evidence" value="ECO:0007669"/>
    <property type="project" value="UniProtKB-SubCell"/>
</dbReference>
<evidence type="ECO:0000313" key="7">
    <source>
        <dbReference type="EMBL" id="HGN36399.1"/>
    </source>
</evidence>
<keyword evidence="3 5" id="KW-1133">Transmembrane helix</keyword>
<comment type="subcellular location">
    <subcellularLocation>
        <location evidence="5">Cell membrane</location>
        <topology evidence="5">Multi-pass membrane protein</topology>
    </subcellularLocation>
    <subcellularLocation>
        <location evidence="1">Membrane</location>
        <topology evidence="1">Multi-pass membrane protein</topology>
    </subcellularLocation>
</comment>
<evidence type="ECO:0000256" key="3">
    <source>
        <dbReference type="ARBA" id="ARBA00022989"/>
    </source>
</evidence>
<dbReference type="Pfam" id="PF00528">
    <property type="entry name" value="BPD_transp_1"/>
    <property type="match status" value="1"/>
</dbReference>
<dbReference type="InterPro" id="IPR000515">
    <property type="entry name" value="MetI-like"/>
</dbReference>
<feature type="transmembrane region" description="Helical" evidence="5">
    <location>
        <begin position="12"/>
        <end position="33"/>
    </location>
</feature>
<dbReference type="EMBL" id="DTAI01000074">
    <property type="protein sequence ID" value="HGN36399.1"/>
    <property type="molecule type" value="Genomic_DNA"/>
</dbReference>
<evidence type="ECO:0000256" key="2">
    <source>
        <dbReference type="ARBA" id="ARBA00022692"/>
    </source>
</evidence>
<proteinExistence type="inferred from homology"/>
<evidence type="ECO:0000256" key="5">
    <source>
        <dbReference type="RuleBase" id="RU363032"/>
    </source>
</evidence>
<dbReference type="GO" id="GO:0055085">
    <property type="term" value="P:transmembrane transport"/>
    <property type="evidence" value="ECO:0007669"/>
    <property type="project" value="InterPro"/>
</dbReference>
<name>A0A7J3I6Q1_9CREN</name>
<sequence length="335" mass="37225">MYGSSMHWIAKKILFATITWFLAISISIIVIVLSPGDPAKMLLASFLQQGMPYEQAVRMVQAYLGFSPEEPWWSKWLRYFQGVVTGNLGTSISYRFSVTHVIANAIPWSAFFVSYSLSITLILGVLMGLTMTYYRERVLFVRSISSILTILNSVPNWILAAVFFVYLGVRWRLFPYSGPYSPDIQPEPSLQFILSVLHHYTLPVMVMVLASLPGWAFALSAMASAVIKEDYVIAAKARGLKSGRIITAYIAKNSILPIYANIALTFAWLLVGTVWIETQFNLPGLGSLLSVTTGARDYPVMIGVYVIIITVIVLGNLLTDITYGLIDPRARVGEA</sequence>
<dbReference type="PANTHER" id="PTHR43376:SF1">
    <property type="entry name" value="OLIGOPEPTIDE TRANSPORT SYSTEM PERMEASE PROTEIN"/>
    <property type="match status" value="1"/>
</dbReference>
<evidence type="ECO:0000313" key="8">
    <source>
        <dbReference type="EMBL" id="HGQ17446.1"/>
    </source>
</evidence>
<feature type="transmembrane region" description="Helical" evidence="5">
    <location>
        <begin position="112"/>
        <end position="134"/>
    </location>
</feature>
<feature type="transmembrane region" description="Helical" evidence="5">
    <location>
        <begin position="146"/>
        <end position="169"/>
    </location>
</feature>
<keyword evidence="2 5" id="KW-0812">Transmembrane</keyword>
<gene>
    <name evidence="7" type="ORF">ENT87_02470</name>
    <name evidence="8" type="ORF">ENU30_00485</name>
</gene>
<dbReference type="PANTHER" id="PTHR43376">
    <property type="entry name" value="OLIGOPEPTIDE TRANSPORT SYSTEM PERMEASE PROTEIN"/>
    <property type="match status" value="1"/>
</dbReference>
<reference evidence="7" key="1">
    <citation type="journal article" date="2020" name="mSystems">
        <title>Genome- and Community-Level Interaction Insights into Carbon Utilization and Element Cycling Functions of Hydrothermarchaeota in Hydrothermal Sediment.</title>
        <authorList>
            <person name="Zhou Z."/>
            <person name="Liu Y."/>
            <person name="Xu W."/>
            <person name="Pan J."/>
            <person name="Luo Z.H."/>
            <person name="Li M."/>
        </authorList>
    </citation>
    <scope>NUCLEOTIDE SEQUENCE [LARGE SCALE GENOMIC DNA]</scope>
    <source>
        <strain evidence="7">SpSt-618</strain>
        <strain evidence="8">SpSt-657</strain>
    </source>
</reference>
<dbReference type="SUPFAM" id="SSF161098">
    <property type="entry name" value="MetI-like"/>
    <property type="match status" value="1"/>
</dbReference>
<dbReference type="AlphaFoldDB" id="A0A7J3I6Q1"/>
<keyword evidence="5" id="KW-0813">Transport</keyword>